<reference evidence="23" key="4">
    <citation type="submission" date="2019-03" db="UniProtKB">
        <authorList>
            <consortium name="EnsemblPlants"/>
        </authorList>
    </citation>
    <scope>IDENTIFICATION</scope>
</reference>
<comment type="subcellular location">
    <subcellularLocation>
        <location evidence="1">Membrane</location>
        <topology evidence="1">Single-pass type I membrane protein</topology>
    </subcellularLocation>
</comment>
<evidence type="ECO:0000256" key="1">
    <source>
        <dbReference type="ARBA" id="ARBA00004479"/>
    </source>
</evidence>
<organism evidence="23 24">
    <name type="scientific">Aegilops tauschii subsp. strangulata</name>
    <name type="common">Goatgrass</name>
    <dbReference type="NCBI Taxonomy" id="200361"/>
    <lineage>
        <taxon>Eukaryota</taxon>
        <taxon>Viridiplantae</taxon>
        <taxon>Streptophyta</taxon>
        <taxon>Embryophyta</taxon>
        <taxon>Tracheophyta</taxon>
        <taxon>Spermatophyta</taxon>
        <taxon>Magnoliopsida</taxon>
        <taxon>Liliopsida</taxon>
        <taxon>Poales</taxon>
        <taxon>Poaceae</taxon>
        <taxon>BOP clade</taxon>
        <taxon>Pooideae</taxon>
        <taxon>Triticodae</taxon>
        <taxon>Triticeae</taxon>
        <taxon>Triticinae</taxon>
        <taxon>Aegilops</taxon>
    </lineage>
</organism>
<evidence type="ECO:0000256" key="12">
    <source>
        <dbReference type="ARBA" id="ARBA00023157"/>
    </source>
</evidence>
<dbReference type="GO" id="GO:0005524">
    <property type="term" value="F:ATP binding"/>
    <property type="evidence" value="ECO:0007669"/>
    <property type="project" value="UniProtKB-UniRule"/>
</dbReference>
<dbReference type="SMART" id="SM00473">
    <property type="entry name" value="PAN_AP"/>
    <property type="match status" value="1"/>
</dbReference>
<dbReference type="GO" id="GO:0048544">
    <property type="term" value="P:recognition of pollen"/>
    <property type="evidence" value="ECO:0007669"/>
    <property type="project" value="InterPro"/>
</dbReference>
<dbReference type="Gramene" id="AET2Gv21159300.1">
    <property type="protein sequence ID" value="AET2Gv21159300.1"/>
    <property type="gene ID" value="AET2Gv21159300"/>
</dbReference>
<comment type="catalytic activity">
    <reaction evidence="15 17">
        <text>L-threonyl-[protein] + ATP = O-phospho-L-threonyl-[protein] + ADP + H(+)</text>
        <dbReference type="Rhea" id="RHEA:46608"/>
        <dbReference type="Rhea" id="RHEA-COMP:11060"/>
        <dbReference type="Rhea" id="RHEA-COMP:11605"/>
        <dbReference type="ChEBI" id="CHEBI:15378"/>
        <dbReference type="ChEBI" id="CHEBI:30013"/>
        <dbReference type="ChEBI" id="CHEBI:30616"/>
        <dbReference type="ChEBI" id="CHEBI:61977"/>
        <dbReference type="ChEBI" id="CHEBI:456216"/>
        <dbReference type="EC" id="2.7.11.1"/>
    </reaction>
</comment>
<dbReference type="InterPro" id="IPR000719">
    <property type="entry name" value="Prot_kinase_dom"/>
</dbReference>
<dbReference type="GO" id="GO:0106310">
    <property type="term" value="F:protein serine kinase activity"/>
    <property type="evidence" value="ECO:0007669"/>
    <property type="project" value="RHEA"/>
</dbReference>
<evidence type="ECO:0000256" key="9">
    <source>
        <dbReference type="ARBA" id="ARBA00022840"/>
    </source>
</evidence>
<reference evidence="24" key="2">
    <citation type="journal article" date="2017" name="Nat. Plants">
        <title>The Aegilops tauschii genome reveals multiple impacts of transposons.</title>
        <authorList>
            <person name="Zhao G."/>
            <person name="Zou C."/>
            <person name="Li K."/>
            <person name="Wang K."/>
            <person name="Li T."/>
            <person name="Gao L."/>
            <person name="Zhang X."/>
            <person name="Wang H."/>
            <person name="Yang Z."/>
            <person name="Liu X."/>
            <person name="Jiang W."/>
            <person name="Mao L."/>
            <person name="Kong X."/>
            <person name="Jiao Y."/>
            <person name="Jia J."/>
        </authorList>
    </citation>
    <scope>NUCLEOTIDE SEQUENCE [LARGE SCALE GENOMIC DNA]</scope>
    <source>
        <strain evidence="24">cv. AL8/78</strain>
    </source>
</reference>
<keyword evidence="12" id="KW-1015">Disulfide bond</keyword>
<dbReference type="Pfam" id="PF00954">
    <property type="entry name" value="S_locus_glycop"/>
    <property type="match status" value="1"/>
</dbReference>
<dbReference type="InterPro" id="IPR024171">
    <property type="entry name" value="SRK-like_kinase"/>
</dbReference>
<evidence type="ECO:0000256" key="11">
    <source>
        <dbReference type="ARBA" id="ARBA00023136"/>
    </source>
</evidence>
<dbReference type="Pfam" id="PF01453">
    <property type="entry name" value="B_lectin"/>
    <property type="match status" value="1"/>
</dbReference>
<keyword evidence="2 17" id="KW-0723">Serine/threonine-protein kinase</keyword>
<feature type="transmembrane region" description="Helical" evidence="19">
    <location>
        <begin position="501"/>
        <end position="523"/>
    </location>
</feature>
<dbReference type="InterPro" id="IPR003609">
    <property type="entry name" value="Pan_app"/>
</dbReference>
<dbReference type="GO" id="GO:0004674">
    <property type="term" value="F:protein serine/threonine kinase activity"/>
    <property type="evidence" value="ECO:0007669"/>
    <property type="project" value="UniProtKB-KW"/>
</dbReference>
<dbReference type="PANTHER" id="PTHR47974:SF19">
    <property type="entry name" value="RECEPTOR-LIKE SERINE_THREONINE-PROTEIN KINASE"/>
    <property type="match status" value="1"/>
</dbReference>
<keyword evidence="6" id="KW-0732">Signal</keyword>
<evidence type="ECO:0000256" key="3">
    <source>
        <dbReference type="ARBA" id="ARBA00022536"/>
    </source>
</evidence>
<dbReference type="SUPFAM" id="SSF56112">
    <property type="entry name" value="Protein kinase-like (PK-like)"/>
    <property type="match status" value="1"/>
</dbReference>
<keyword evidence="7 17" id="KW-0547">Nucleotide-binding</keyword>
<evidence type="ECO:0000259" key="21">
    <source>
        <dbReference type="PROSITE" id="PS50927"/>
    </source>
</evidence>
<proteinExistence type="inferred from homology"/>
<dbReference type="Gene3D" id="3.30.200.20">
    <property type="entry name" value="Phosphorylase Kinase, domain 1"/>
    <property type="match status" value="1"/>
</dbReference>
<comment type="catalytic activity">
    <reaction evidence="16 17">
        <text>L-seryl-[protein] + ATP = O-phospho-L-seryl-[protein] + ADP + H(+)</text>
        <dbReference type="Rhea" id="RHEA:17989"/>
        <dbReference type="Rhea" id="RHEA-COMP:9863"/>
        <dbReference type="Rhea" id="RHEA-COMP:11604"/>
        <dbReference type="ChEBI" id="CHEBI:15378"/>
        <dbReference type="ChEBI" id="CHEBI:29999"/>
        <dbReference type="ChEBI" id="CHEBI:30616"/>
        <dbReference type="ChEBI" id="CHEBI:83421"/>
        <dbReference type="ChEBI" id="CHEBI:456216"/>
        <dbReference type="EC" id="2.7.11.1"/>
    </reaction>
</comment>
<keyword evidence="24" id="KW-1185">Reference proteome</keyword>
<keyword evidence="10 19" id="KW-1133">Transmembrane helix</keyword>
<dbReference type="InterPro" id="IPR001480">
    <property type="entry name" value="Bulb-type_lectin_dom"/>
</dbReference>
<dbReference type="InterPro" id="IPR011009">
    <property type="entry name" value="Kinase-like_dom_sf"/>
</dbReference>
<keyword evidence="3" id="KW-0245">EGF-like domain</keyword>
<name>A0A453DA76_AEGTS</name>
<evidence type="ECO:0000259" key="20">
    <source>
        <dbReference type="PROSITE" id="PS50011"/>
    </source>
</evidence>
<dbReference type="EnsemblPlants" id="AET2Gv21159300.1">
    <property type="protein sequence ID" value="AET2Gv21159300.1"/>
    <property type="gene ID" value="AET2Gv21159300"/>
</dbReference>
<dbReference type="CDD" id="cd00028">
    <property type="entry name" value="B_lectin"/>
    <property type="match status" value="1"/>
</dbReference>
<evidence type="ECO:0000256" key="16">
    <source>
        <dbReference type="ARBA" id="ARBA00048679"/>
    </source>
</evidence>
<sequence>EECAHSPRASPSLTCGLECDHSSHPFLSNWTSLYQSYSSNSPPVHFLLPLIMTLLHVFLGLLLSLHAAASRRGAAAAMDTVSAGNGHGLAGRDRLVSNNTKFALGFFKMDSKSSHTYLGIWFNKVPKIMPVWSANGESPVIDPISPELAIAGDGNLAILNQATKKVIWSTHANVTTNDTKAVLMNNGNFVLHSSSNSSMVFWQSFDYPTDTLLAGAKIGWDKTTGLNRRLVSRKNLIDQAPGLYTLEMGQNRLGHLLWNSTLEFWTSGAWNGRYFNLAPEMIGALTPNFTFINTENESTFMYTLRDDTAIVQCAIDVYGQGLVGAWLEPIHNWLINYRQPIFQCDVFATCGPFTICRENADPLCSCMKGFSLGSPKDWDLGDRSHGCRRNTPLGCENEGNKPGLAAKFYPVQGSMRLPHEGAKVPAATSGDDCQRICLGNCSCTAYSYGKGGCSIWHGKLYNVKQQSDASSAANGDTLYIRLAAAELPESVVSKKQSGINLVSVAVGASAAALVLVILGLVIWSKKGKWFTSTPVNGVGIISFRYADLQRATNNFTERLGGGSFGSVFKGYLSDSVTLAVKRLEGAHQGDKQFRAEVSSVGIIQHINLVKLIGFCCKGDERLLVYEFMPNQSLDVHLFKANGTVLDWSLRYQIAIGVARGLAYLHTGCRDCIIHCDIKPENILLDTSFVAKIADFGMAKVLGREFSQALTTTRGTIGYLAPEWISGSAVTSKVDVYSYGMVLFEIISGRRNSSQVEDGDYSAFFPLQVARKLLSGEIGSLVDPNLQGDVNLEEVVRVCKVACWCIQDDEFDRPTMAEVVQFLEGVIEVDMPRVPRLLNAITAGVGSPTSDT</sequence>
<keyword evidence="9 17" id="KW-0067">ATP-binding</keyword>
<dbReference type="PROSITE" id="PS00107">
    <property type="entry name" value="PROTEIN_KINASE_ATP"/>
    <property type="match status" value="1"/>
</dbReference>
<dbReference type="GO" id="GO:0016020">
    <property type="term" value="C:membrane"/>
    <property type="evidence" value="ECO:0007669"/>
    <property type="project" value="UniProtKB-SubCell"/>
</dbReference>
<evidence type="ECO:0000259" key="22">
    <source>
        <dbReference type="PROSITE" id="PS50948"/>
    </source>
</evidence>
<dbReference type="PROSITE" id="PS00108">
    <property type="entry name" value="PROTEIN_KINASE_ST"/>
    <property type="match status" value="1"/>
</dbReference>
<keyword evidence="8 17" id="KW-0418">Kinase</keyword>
<comment type="similarity">
    <text evidence="17">Belongs to the protein kinase superfamily. Ser/Thr protein kinase family.</text>
</comment>
<dbReference type="CDD" id="cd01098">
    <property type="entry name" value="PAN_AP_plant"/>
    <property type="match status" value="1"/>
</dbReference>
<dbReference type="PANTHER" id="PTHR47974">
    <property type="entry name" value="OS07G0415500 PROTEIN"/>
    <property type="match status" value="1"/>
</dbReference>
<feature type="transmembrane region" description="Helical" evidence="19">
    <location>
        <begin position="46"/>
        <end position="68"/>
    </location>
</feature>
<keyword evidence="5 19" id="KW-0812">Transmembrane</keyword>
<keyword evidence="4 17" id="KW-0808">Transferase</keyword>
<evidence type="ECO:0000256" key="7">
    <source>
        <dbReference type="ARBA" id="ARBA00022741"/>
    </source>
</evidence>
<dbReference type="InterPro" id="IPR000858">
    <property type="entry name" value="S_locus_glycoprot_dom"/>
</dbReference>
<dbReference type="AlphaFoldDB" id="A0A453DA76"/>
<evidence type="ECO:0000256" key="6">
    <source>
        <dbReference type="ARBA" id="ARBA00022729"/>
    </source>
</evidence>
<dbReference type="PROSITE" id="PS50948">
    <property type="entry name" value="PAN"/>
    <property type="match status" value="1"/>
</dbReference>
<evidence type="ECO:0000313" key="24">
    <source>
        <dbReference type="Proteomes" id="UP000015105"/>
    </source>
</evidence>
<dbReference type="PROSITE" id="PS50011">
    <property type="entry name" value="PROTEIN_KINASE_DOM"/>
    <property type="match status" value="1"/>
</dbReference>
<keyword evidence="11 19" id="KW-0472">Membrane</keyword>
<dbReference type="SUPFAM" id="SSF51110">
    <property type="entry name" value="alpha-D-mannose-specific plant lectins"/>
    <property type="match status" value="1"/>
</dbReference>
<dbReference type="GO" id="GO:0051707">
    <property type="term" value="P:response to other organism"/>
    <property type="evidence" value="ECO:0007669"/>
    <property type="project" value="UniProtKB-ARBA"/>
</dbReference>
<evidence type="ECO:0000256" key="4">
    <source>
        <dbReference type="ARBA" id="ARBA00022679"/>
    </source>
</evidence>
<keyword evidence="14" id="KW-0325">Glycoprotein</keyword>
<feature type="domain" description="Apple" evidence="22">
    <location>
        <begin position="395"/>
        <end position="483"/>
    </location>
</feature>
<dbReference type="FunFam" id="3.30.200.20:FF:000059">
    <property type="entry name" value="S-receptor-like serine/threonine-protein kinase"/>
    <property type="match status" value="1"/>
</dbReference>
<evidence type="ECO:0000256" key="8">
    <source>
        <dbReference type="ARBA" id="ARBA00022777"/>
    </source>
</evidence>
<evidence type="ECO:0000256" key="5">
    <source>
        <dbReference type="ARBA" id="ARBA00022692"/>
    </source>
</evidence>
<dbReference type="Proteomes" id="UP000015105">
    <property type="component" value="Chromosome 2D"/>
</dbReference>
<dbReference type="Pfam" id="PF00069">
    <property type="entry name" value="Pkinase"/>
    <property type="match status" value="1"/>
</dbReference>
<evidence type="ECO:0000256" key="18">
    <source>
        <dbReference type="PROSITE-ProRule" id="PRU10141"/>
    </source>
</evidence>
<feature type="domain" description="Bulb-type lectin" evidence="21">
    <location>
        <begin position="80"/>
        <end position="204"/>
    </location>
</feature>
<dbReference type="Gene3D" id="1.10.510.10">
    <property type="entry name" value="Transferase(Phosphotransferase) domain 1"/>
    <property type="match status" value="1"/>
</dbReference>
<reference evidence="23" key="5">
    <citation type="journal article" date="2021" name="G3 (Bethesda)">
        <title>Aegilops tauschii genome assembly Aet v5.0 features greater sequence contiguity and improved annotation.</title>
        <authorList>
            <person name="Wang L."/>
            <person name="Zhu T."/>
            <person name="Rodriguez J.C."/>
            <person name="Deal K.R."/>
            <person name="Dubcovsky J."/>
            <person name="McGuire P.E."/>
            <person name="Lux T."/>
            <person name="Spannagl M."/>
            <person name="Mayer K.F.X."/>
            <person name="Baldrich P."/>
            <person name="Meyers B.C."/>
            <person name="Huo N."/>
            <person name="Gu Y.Q."/>
            <person name="Zhou H."/>
            <person name="Devos K.M."/>
            <person name="Bennetzen J.L."/>
            <person name="Unver T."/>
            <person name="Budak H."/>
            <person name="Gulick P.J."/>
            <person name="Galiba G."/>
            <person name="Kalapos B."/>
            <person name="Nelson D.R."/>
            <person name="Li P."/>
            <person name="You F.M."/>
            <person name="Luo M.C."/>
            <person name="Dvorak J."/>
        </authorList>
    </citation>
    <scope>NUCLEOTIDE SEQUENCE [LARGE SCALE GENOMIC DNA]</scope>
    <source>
        <strain evidence="23">cv. AL8/78</strain>
    </source>
</reference>
<dbReference type="PROSITE" id="PS50927">
    <property type="entry name" value="BULB_LECTIN"/>
    <property type="match status" value="1"/>
</dbReference>
<evidence type="ECO:0000256" key="2">
    <source>
        <dbReference type="ARBA" id="ARBA00022527"/>
    </source>
</evidence>
<dbReference type="EC" id="2.7.11.1" evidence="17"/>
<reference evidence="23" key="3">
    <citation type="journal article" date="2017" name="Nature">
        <title>Genome sequence of the progenitor of the wheat D genome Aegilops tauschii.</title>
        <authorList>
            <person name="Luo M.C."/>
            <person name="Gu Y.Q."/>
            <person name="Puiu D."/>
            <person name="Wang H."/>
            <person name="Twardziok S.O."/>
            <person name="Deal K.R."/>
            <person name="Huo N."/>
            <person name="Zhu T."/>
            <person name="Wang L."/>
            <person name="Wang Y."/>
            <person name="McGuire P.E."/>
            <person name="Liu S."/>
            <person name="Long H."/>
            <person name="Ramasamy R.K."/>
            <person name="Rodriguez J.C."/>
            <person name="Van S.L."/>
            <person name="Yuan L."/>
            <person name="Wang Z."/>
            <person name="Xia Z."/>
            <person name="Xiao L."/>
            <person name="Anderson O.D."/>
            <person name="Ouyang S."/>
            <person name="Liang Y."/>
            <person name="Zimin A.V."/>
            <person name="Pertea G."/>
            <person name="Qi P."/>
            <person name="Bennetzen J.L."/>
            <person name="Dai X."/>
            <person name="Dawson M.W."/>
            <person name="Muller H.G."/>
            <person name="Kugler K."/>
            <person name="Rivarola-Duarte L."/>
            <person name="Spannagl M."/>
            <person name="Mayer K.F.X."/>
            <person name="Lu F.H."/>
            <person name="Bevan M.W."/>
            <person name="Leroy P."/>
            <person name="Li P."/>
            <person name="You F.M."/>
            <person name="Sun Q."/>
            <person name="Liu Z."/>
            <person name="Lyons E."/>
            <person name="Wicker T."/>
            <person name="Salzberg S.L."/>
            <person name="Devos K.M."/>
            <person name="Dvorak J."/>
        </authorList>
    </citation>
    <scope>NUCLEOTIDE SEQUENCE [LARGE SCALE GENOMIC DNA]</scope>
    <source>
        <strain evidence="23">cv. AL8/78</strain>
    </source>
</reference>
<dbReference type="InterPro" id="IPR036426">
    <property type="entry name" value="Bulb-type_lectin_dom_sf"/>
</dbReference>
<reference evidence="24" key="1">
    <citation type="journal article" date="2014" name="Science">
        <title>Ancient hybridizations among the ancestral genomes of bread wheat.</title>
        <authorList>
            <consortium name="International Wheat Genome Sequencing Consortium,"/>
            <person name="Marcussen T."/>
            <person name="Sandve S.R."/>
            <person name="Heier L."/>
            <person name="Spannagl M."/>
            <person name="Pfeifer M."/>
            <person name="Jakobsen K.S."/>
            <person name="Wulff B.B."/>
            <person name="Steuernagel B."/>
            <person name="Mayer K.F."/>
            <person name="Olsen O.A."/>
        </authorList>
    </citation>
    <scope>NUCLEOTIDE SEQUENCE [LARGE SCALE GENOMIC DNA]</scope>
    <source>
        <strain evidence="24">cv. AL8/78</strain>
    </source>
</reference>
<accession>A0A453DA76</accession>
<dbReference type="InterPro" id="IPR017441">
    <property type="entry name" value="Protein_kinase_ATP_BS"/>
</dbReference>
<evidence type="ECO:0000256" key="19">
    <source>
        <dbReference type="SAM" id="Phobius"/>
    </source>
</evidence>
<evidence type="ECO:0000256" key="14">
    <source>
        <dbReference type="ARBA" id="ARBA00023180"/>
    </source>
</evidence>
<evidence type="ECO:0000256" key="17">
    <source>
        <dbReference type="PIRNR" id="PIRNR000641"/>
    </source>
</evidence>
<dbReference type="SMART" id="SM00108">
    <property type="entry name" value="B_lectin"/>
    <property type="match status" value="1"/>
</dbReference>
<dbReference type="FunFam" id="2.90.10.10:FF:000002">
    <property type="entry name" value="Serine/threonine-protein kinase"/>
    <property type="match status" value="1"/>
</dbReference>
<evidence type="ECO:0000256" key="13">
    <source>
        <dbReference type="ARBA" id="ARBA00023170"/>
    </source>
</evidence>
<dbReference type="Gene3D" id="2.90.10.10">
    <property type="entry name" value="Bulb-type lectin domain"/>
    <property type="match status" value="1"/>
</dbReference>
<dbReference type="PIRSF" id="PIRSF000641">
    <property type="entry name" value="SRK"/>
    <property type="match status" value="1"/>
</dbReference>
<protein>
    <recommendedName>
        <fullName evidence="17">Receptor-like serine/threonine-protein kinase</fullName>
        <ecNumber evidence="17">2.7.11.1</ecNumber>
    </recommendedName>
</protein>
<dbReference type="FunFam" id="1.10.510.10:FF:000227">
    <property type="entry name" value="Serine/threonine-protein kinase"/>
    <property type="match status" value="1"/>
</dbReference>
<evidence type="ECO:0000313" key="23">
    <source>
        <dbReference type="EnsemblPlants" id="AET2Gv21159300.1"/>
    </source>
</evidence>
<dbReference type="Pfam" id="PF08276">
    <property type="entry name" value="PAN_2"/>
    <property type="match status" value="1"/>
</dbReference>
<dbReference type="CDD" id="cd14066">
    <property type="entry name" value="STKc_IRAK"/>
    <property type="match status" value="1"/>
</dbReference>
<evidence type="ECO:0000256" key="10">
    <source>
        <dbReference type="ARBA" id="ARBA00022989"/>
    </source>
</evidence>
<evidence type="ECO:0000256" key="15">
    <source>
        <dbReference type="ARBA" id="ARBA00047899"/>
    </source>
</evidence>
<dbReference type="SMART" id="SM00220">
    <property type="entry name" value="S_TKc"/>
    <property type="match status" value="1"/>
</dbReference>
<keyword evidence="13" id="KW-0675">Receptor</keyword>
<feature type="domain" description="Protein kinase" evidence="20">
    <location>
        <begin position="553"/>
        <end position="826"/>
    </location>
</feature>
<feature type="binding site" evidence="18">
    <location>
        <position position="581"/>
    </location>
    <ligand>
        <name>ATP</name>
        <dbReference type="ChEBI" id="CHEBI:30616"/>
    </ligand>
</feature>
<dbReference type="STRING" id="200361.A0A453DA76"/>
<dbReference type="InterPro" id="IPR008271">
    <property type="entry name" value="Ser/Thr_kinase_AS"/>
</dbReference>